<dbReference type="InterPro" id="IPR002925">
    <property type="entry name" value="Dienelactn_hydro"/>
</dbReference>
<dbReference type="Pfam" id="PF01738">
    <property type="entry name" value="DLH"/>
    <property type="match status" value="1"/>
</dbReference>
<organism evidence="3 4">
    <name type="scientific">Coniochaeta ligniaria NRRL 30616</name>
    <dbReference type="NCBI Taxonomy" id="1408157"/>
    <lineage>
        <taxon>Eukaryota</taxon>
        <taxon>Fungi</taxon>
        <taxon>Dikarya</taxon>
        <taxon>Ascomycota</taxon>
        <taxon>Pezizomycotina</taxon>
        <taxon>Sordariomycetes</taxon>
        <taxon>Sordariomycetidae</taxon>
        <taxon>Coniochaetales</taxon>
        <taxon>Coniochaetaceae</taxon>
        <taxon>Coniochaeta</taxon>
    </lineage>
</organism>
<dbReference type="AlphaFoldDB" id="A0A1J7I6I5"/>
<feature type="chain" id="PRO_5012159278" evidence="1">
    <location>
        <begin position="20"/>
        <end position="289"/>
    </location>
</feature>
<evidence type="ECO:0000256" key="1">
    <source>
        <dbReference type="SAM" id="SignalP"/>
    </source>
</evidence>
<evidence type="ECO:0000259" key="2">
    <source>
        <dbReference type="Pfam" id="PF01738"/>
    </source>
</evidence>
<sequence>MLFQDFLDAVLGLFLGADAVSSGAETLPPGAVKVSPQGNCITPVLYEGSPAGYMINVSGTQMYVTEPKGHVKKGHGLLYLSDVLGLAAPDNLILADSFARQGYFVLAPDLYQGHPAPDDHDRPDLGFNATEFLDAHPISITDPVVELAIKTMRTAFNITKVASAGYCFGAKYTFRFSTAEKAAAGLGVDVIVVAHPTNVTDEEIEARVAPASIAAGQYDMYMPEQRRWQIESALLATNYGASMDLYSDVPHGFAIRVNLSDPVARFVKQEVFNQHITWLDYWMPKVPGY</sequence>
<keyword evidence="3" id="KW-0378">Hydrolase</keyword>
<feature type="signal peptide" evidence="1">
    <location>
        <begin position="1"/>
        <end position="19"/>
    </location>
</feature>
<dbReference type="Gene3D" id="3.40.50.1820">
    <property type="entry name" value="alpha/beta hydrolase"/>
    <property type="match status" value="1"/>
</dbReference>
<dbReference type="Proteomes" id="UP000182658">
    <property type="component" value="Unassembled WGS sequence"/>
</dbReference>
<accession>A0A1J7I6I5</accession>
<keyword evidence="1" id="KW-0732">Signal</keyword>
<proteinExistence type="predicted"/>
<dbReference type="OrthoDB" id="17560at2759"/>
<protein>
    <submittedName>
        <fullName evidence="3">Alpha/beta-hydrolase</fullName>
    </submittedName>
</protein>
<dbReference type="SUPFAM" id="SSF53474">
    <property type="entry name" value="alpha/beta-Hydrolases"/>
    <property type="match status" value="1"/>
</dbReference>
<dbReference type="GO" id="GO:0016787">
    <property type="term" value="F:hydrolase activity"/>
    <property type="evidence" value="ECO:0007669"/>
    <property type="project" value="UniProtKB-KW"/>
</dbReference>
<dbReference type="InterPro" id="IPR029058">
    <property type="entry name" value="AB_hydrolase_fold"/>
</dbReference>
<evidence type="ECO:0000313" key="4">
    <source>
        <dbReference type="Proteomes" id="UP000182658"/>
    </source>
</evidence>
<dbReference type="InParanoid" id="A0A1J7I6I5"/>
<dbReference type="PANTHER" id="PTHR17630:SF44">
    <property type="entry name" value="PROTEIN AIM2"/>
    <property type="match status" value="1"/>
</dbReference>
<reference evidence="3 4" key="1">
    <citation type="submission" date="2016-10" db="EMBL/GenBank/DDBJ databases">
        <title>Draft genome sequence of Coniochaeta ligniaria NRRL30616, a lignocellulolytic fungus for bioabatement of inhibitors in plant biomass hydrolysates.</title>
        <authorList>
            <consortium name="DOE Joint Genome Institute"/>
            <person name="Jimenez D.J."/>
            <person name="Hector R.E."/>
            <person name="Riley R."/>
            <person name="Sun H."/>
            <person name="Grigoriev I.V."/>
            <person name="Van Elsas J.D."/>
            <person name="Nichols N.N."/>
        </authorList>
    </citation>
    <scope>NUCLEOTIDE SEQUENCE [LARGE SCALE GENOMIC DNA]</scope>
    <source>
        <strain evidence="3 4">NRRL 30616</strain>
    </source>
</reference>
<keyword evidence="4" id="KW-1185">Reference proteome</keyword>
<dbReference type="PANTHER" id="PTHR17630">
    <property type="entry name" value="DIENELACTONE HYDROLASE"/>
    <property type="match status" value="1"/>
</dbReference>
<gene>
    <name evidence="3" type="ORF">CONLIGDRAFT_694504</name>
</gene>
<name>A0A1J7I6I5_9PEZI</name>
<feature type="domain" description="Dienelactone hydrolase" evidence="2">
    <location>
        <begin position="62"/>
        <end position="259"/>
    </location>
</feature>
<dbReference type="STRING" id="1408157.A0A1J7I6I5"/>
<evidence type="ECO:0000313" key="3">
    <source>
        <dbReference type="EMBL" id="OIW23053.1"/>
    </source>
</evidence>
<dbReference type="EMBL" id="KV875109">
    <property type="protein sequence ID" value="OIW23053.1"/>
    <property type="molecule type" value="Genomic_DNA"/>
</dbReference>